<dbReference type="InterPro" id="IPR039781">
    <property type="entry name" value="Rad21/Rec8-like"/>
</dbReference>
<feature type="compositionally biased region" description="Gly residues" evidence="3">
    <location>
        <begin position="594"/>
        <end position="605"/>
    </location>
</feature>
<feature type="region of interest" description="Disordered" evidence="3">
    <location>
        <begin position="185"/>
        <end position="212"/>
    </location>
</feature>
<name>D7G3D1_ECTSI</name>
<dbReference type="GO" id="GO:0005634">
    <property type="term" value="C:nucleus"/>
    <property type="evidence" value="ECO:0007669"/>
    <property type="project" value="UniProtKB-SubCell"/>
</dbReference>
<feature type="compositionally biased region" description="Basic and acidic residues" evidence="3">
    <location>
        <begin position="609"/>
        <end position="632"/>
    </location>
</feature>
<feature type="compositionally biased region" description="Acidic residues" evidence="3">
    <location>
        <begin position="564"/>
        <end position="574"/>
    </location>
</feature>
<evidence type="ECO:0000313" key="6">
    <source>
        <dbReference type="Proteomes" id="UP000002630"/>
    </source>
</evidence>
<dbReference type="Proteomes" id="UP000002630">
    <property type="component" value="Unassembled WGS sequence"/>
</dbReference>
<evidence type="ECO:0000256" key="1">
    <source>
        <dbReference type="ARBA" id="ARBA00004123"/>
    </source>
</evidence>
<feature type="region of interest" description="Disordered" evidence="3">
    <location>
        <begin position="328"/>
        <end position="372"/>
    </location>
</feature>
<dbReference type="OrthoDB" id="10071381at2759"/>
<feature type="compositionally biased region" description="Gly residues" evidence="3">
    <location>
        <begin position="185"/>
        <end position="196"/>
    </location>
</feature>
<reference evidence="5 6" key="1">
    <citation type="journal article" date="2010" name="Nature">
        <title>The Ectocarpus genome and the independent evolution of multicellularity in brown algae.</title>
        <authorList>
            <person name="Cock J.M."/>
            <person name="Sterck L."/>
            <person name="Rouze P."/>
            <person name="Scornet D."/>
            <person name="Allen A.E."/>
            <person name="Amoutzias G."/>
            <person name="Anthouard V."/>
            <person name="Artiguenave F."/>
            <person name="Aury J.M."/>
            <person name="Badger J.H."/>
            <person name="Beszteri B."/>
            <person name="Billiau K."/>
            <person name="Bonnet E."/>
            <person name="Bothwell J.H."/>
            <person name="Bowler C."/>
            <person name="Boyen C."/>
            <person name="Brownlee C."/>
            <person name="Carrano C.J."/>
            <person name="Charrier B."/>
            <person name="Cho G.Y."/>
            <person name="Coelho S.M."/>
            <person name="Collen J."/>
            <person name="Corre E."/>
            <person name="Da Silva C."/>
            <person name="Delage L."/>
            <person name="Delaroque N."/>
            <person name="Dittami S.M."/>
            <person name="Doulbeau S."/>
            <person name="Elias M."/>
            <person name="Farnham G."/>
            <person name="Gachon C.M."/>
            <person name="Gschloessl B."/>
            <person name="Heesch S."/>
            <person name="Jabbari K."/>
            <person name="Jubin C."/>
            <person name="Kawai H."/>
            <person name="Kimura K."/>
            <person name="Kloareg B."/>
            <person name="Kupper F.C."/>
            <person name="Lang D."/>
            <person name="Le Bail A."/>
            <person name="Leblanc C."/>
            <person name="Lerouge P."/>
            <person name="Lohr M."/>
            <person name="Lopez P.J."/>
            <person name="Martens C."/>
            <person name="Maumus F."/>
            <person name="Michel G."/>
            <person name="Miranda-Saavedra D."/>
            <person name="Morales J."/>
            <person name="Moreau H."/>
            <person name="Motomura T."/>
            <person name="Nagasato C."/>
            <person name="Napoli C.A."/>
            <person name="Nelson D.R."/>
            <person name="Nyvall-Collen P."/>
            <person name="Peters A.F."/>
            <person name="Pommier C."/>
            <person name="Potin P."/>
            <person name="Poulain J."/>
            <person name="Quesneville H."/>
            <person name="Read B."/>
            <person name="Rensing S.A."/>
            <person name="Ritter A."/>
            <person name="Rousvoal S."/>
            <person name="Samanta M."/>
            <person name="Samson G."/>
            <person name="Schroeder D.C."/>
            <person name="Segurens B."/>
            <person name="Strittmatter M."/>
            <person name="Tonon T."/>
            <person name="Tregear J.W."/>
            <person name="Valentin K."/>
            <person name="von Dassow P."/>
            <person name="Yamagishi T."/>
            <person name="Van de Peer Y."/>
            <person name="Wincker P."/>
        </authorList>
    </citation>
    <scope>NUCLEOTIDE SEQUENCE [LARGE SCALE GENOMIC DNA]</scope>
    <source>
        <strain evidence="6">Ec32 / CCAP1310/4</strain>
    </source>
</reference>
<dbReference type="PANTHER" id="PTHR12585">
    <property type="entry name" value="SCC1 / RAD21 FAMILY MEMBER"/>
    <property type="match status" value="1"/>
</dbReference>
<comment type="subcellular location">
    <subcellularLocation>
        <location evidence="1">Nucleus</location>
    </subcellularLocation>
</comment>
<dbReference type="GO" id="GO:0007062">
    <property type="term" value="P:sister chromatid cohesion"/>
    <property type="evidence" value="ECO:0007669"/>
    <property type="project" value="InterPro"/>
</dbReference>
<evidence type="ECO:0000256" key="3">
    <source>
        <dbReference type="SAM" id="MobiDB-lite"/>
    </source>
</evidence>
<feature type="region of interest" description="Disordered" evidence="3">
    <location>
        <begin position="458"/>
        <end position="669"/>
    </location>
</feature>
<feature type="compositionally biased region" description="Acidic residues" evidence="3">
    <location>
        <begin position="474"/>
        <end position="490"/>
    </location>
</feature>
<dbReference type="STRING" id="2880.D7G3D1"/>
<proteinExistence type="predicted"/>
<sequence length="691" mass="73383">MFYSQIILAKKGPLGKIWIAAHWDKKLNKAQIFQTNINTSVENILQPTVPLALRMSGHLLLGLVRIYSRKVKYLMSDASEALVKIQMAFRPGATDMPTGATVAAPGAIEAQGFGEFDELGMDGVHVDVFSNAFAVDNWMEEAPANLARRTDITLTDPAENMSSISGQDRNGSFMLGESSMDFSPFGGGGAAGGGAGSESRMSMDRSSRVSRVSDIEAVRDGDNSRLRSGHLSMSMDVMAADEGQMDGGYDDLGPPTHPNELADIGGGRELDDAAEMMDFGNDGGDGFDEPEVDAPEFNPDMEEHLGQGGEGEEVLPGAVQLDDDTLDFDDAGFSRSELPPVGGAEAAVDQSDGEPQEEEDHEPKVKPKATRTRKRKLVLDQVTLIDMATMKAQLQDTSDITRKRWRGPRRIVQASLTPEEQLAAPLMPWLAPPIQDMLRACMHPGGFPFPVRLRAPAAGEGGGGGGGGAAGTQGEEDVGAEEEEEEEEVMGPDPTVDGNDHDDVEVTRRADDSRHSMGAGGLMDTSLGSAFKDNAAGLEMDRPGEGEGGDVDAFELGDAMDVGNDGDGEMEDFGDGGFEADLNLNDDLAPDMQDGGGDLDLGGGVNDLEASRDLANDNDNDNDKRNADHDQDQDQDENDEDKEASALEGAGAGGDAAETGALPRHKWHPHTVKVIKSGLTWIVAGTRDGPS</sequence>
<dbReference type="GO" id="GO:1990414">
    <property type="term" value="P:replication-born double-strand break repair via sister chromatid exchange"/>
    <property type="evidence" value="ECO:0007669"/>
    <property type="project" value="TreeGrafter"/>
</dbReference>
<dbReference type="PANTHER" id="PTHR12585:SF69">
    <property type="entry name" value="FI11703P"/>
    <property type="match status" value="1"/>
</dbReference>
<dbReference type="GO" id="GO:0003682">
    <property type="term" value="F:chromatin binding"/>
    <property type="evidence" value="ECO:0007669"/>
    <property type="project" value="TreeGrafter"/>
</dbReference>
<feature type="compositionally biased region" description="Gly residues" evidence="3">
    <location>
        <begin position="459"/>
        <end position="471"/>
    </location>
</feature>
<gene>
    <name evidence="5" type="ORF">Esi_0505_0002</name>
</gene>
<dbReference type="eggNOG" id="KOG1213">
    <property type="taxonomic scope" value="Eukaryota"/>
</dbReference>
<feature type="domain" description="Rad21/Rec8-like protein N-terminal" evidence="4">
    <location>
        <begin position="1"/>
        <end position="99"/>
    </location>
</feature>
<feature type="compositionally biased region" description="Basic and acidic residues" evidence="3">
    <location>
        <begin position="498"/>
        <end position="515"/>
    </location>
</feature>
<evidence type="ECO:0000259" key="4">
    <source>
        <dbReference type="Pfam" id="PF04825"/>
    </source>
</evidence>
<feature type="compositionally biased region" description="Acidic residues" evidence="3">
    <location>
        <begin position="351"/>
        <end position="360"/>
    </location>
</feature>
<evidence type="ECO:0000256" key="2">
    <source>
        <dbReference type="ARBA" id="ARBA00023242"/>
    </source>
</evidence>
<accession>D7G3D1</accession>
<keyword evidence="2" id="KW-0539">Nucleus</keyword>
<dbReference type="AlphaFoldDB" id="D7G3D1"/>
<dbReference type="EMBL" id="FN649760">
    <property type="protein sequence ID" value="CBJ33525.1"/>
    <property type="molecule type" value="Genomic_DNA"/>
</dbReference>
<dbReference type="InterPro" id="IPR006910">
    <property type="entry name" value="Rad21_Rec8_N"/>
</dbReference>
<feature type="compositionally biased region" description="Acidic residues" evidence="3">
    <location>
        <begin position="633"/>
        <end position="642"/>
    </location>
</feature>
<organism evidence="5 6">
    <name type="scientific">Ectocarpus siliculosus</name>
    <name type="common">Brown alga</name>
    <name type="synonym">Conferva siliculosa</name>
    <dbReference type="NCBI Taxonomy" id="2880"/>
    <lineage>
        <taxon>Eukaryota</taxon>
        <taxon>Sar</taxon>
        <taxon>Stramenopiles</taxon>
        <taxon>Ochrophyta</taxon>
        <taxon>PX clade</taxon>
        <taxon>Phaeophyceae</taxon>
        <taxon>Ectocarpales</taxon>
        <taxon>Ectocarpaceae</taxon>
        <taxon>Ectocarpus</taxon>
    </lineage>
</organism>
<keyword evidence="6" id="KW-1185">Reference proteome</keyword>
<protein>
    <recommendedName>
        <fullName evidence="4">Rad21/Rec8-like protein N-terminal domain-containing protein</fullName>
    </recommendedName>
</protein>
<dbReference type="InParanoid" id="D7G3D1"/>
<evidence type="ECO:0000313" key="5">
    <source>
        <dbReference type="EMBL" id="CBJ33525.1"/>
    </source>
</evidence>
<dbReference type="CDD" id="cd21788">
    <property type="entry name" value="Rad21_Rec8_M_SpRad21p-like"/>
    <property type="match status" value="1"/>
</dbReference>
<feature type="compositionally biased region" description="Basic and acidic residues" evidence="3">
    <location>
        <begin position="201"/>
        <end position="212"/>
    </location>
</feature>
<dbReference type="GO" id="GO:0008278">
    <property type="term" value="C:cohesin complex"/>
    <property type="evidence" value="ECO:0007669"/>
    <property type="project" value="InterPro"/>
</dbReference>
<dbReference type="Pfam" id="PF04825">
    <property type="entry name" value="Rad21_Rec8_N"/>
    <property type="match status" value="1"/>
</dbReference>